<feature type="domain" description="VWFA" evidence="12">
    <location>
        <begin position="1026"/>
        <end position="1199"/>
    </location>
</feature>
<evidence type="ECO:0000313" key="14">
    <source>
        <dbReference type="EMBL" id="TSK16118.1"/>
    </source>
</evidence>
<dbReference type="PANTHER" id="PTHR24020">
    <property type="entry name" value="COLLAGEN ALPHA"/>
    <property type="match status" value="1"/>
</dbReference>
<protein>
    <submittedName>
        <fullName evidence="14">Collagen alpha-6(VI) chain</fullName>
    </submittedName>
</protein>
<dbReference type="FunFam" id="3.40.50.410:FF:000001">
    <property type="entry name" value="Collagen, type XII, alpha 1"/>
    <property type="match status" value="1"/>
</dbReference>
<evidence type="ECO:0000256" key="8">
    <source>
        <dbReference type="ARBA" id="ARBA00023157"/>
    </source>
</evidence>
<evidence type="ECO:0000256" key="11">
    <source>
        <dbReference type="SAM" id="SignalP"/>
    </source>
</evidence>
<evidence type="ECO:0000256" key="9">
    <source>
        <dbReference type="ARBA" id="ARBA00023180"/>
    </source>
</evidence>
<dbReference type="CDD" id="cd01472">
    <property type="entry name" value="vWA_collagen"/>
    <property type="match status" value="3"/>
</dbReference>
<reference evidence="14 15" key="1">
    <citation type="journal article" date="2019" name="Genome Biol. Evol.">
        <title>Whole-Genome Sequencing of the Giant Devil Catfish, Bagarius yarrelli.</title>
        <authorList>
            <person name="Jiang W."/>
            <person name="Lv Y."/>
            <person name="Cheng L."/>
            <person name="Yang K."/>
            <person name="Chao B."/>
            <person name="Wang X."/>
            <person name="Li Y."/>
            <person name="Pan X."/>
            <person name="You X."/>
            <person name="Zhang Y."/>
            <person name="Yang J."/>
            <person name="Li J."/>
            <person name="Zhang X."/>
            <person name="Liu S."/>
            <person name="Sun C."/>
            <person name="Yang J."/>
            <person name="Shi Q."/>
        </authorList>
    </citation>
    <scope>NUCLEOTIDE SEQUENCE [LARGE SCALE GENOMIC DNA]</scope>
    <source>
        <strain evidence="14">JWS20170419001</strain>
        <tissue evidence="14">Muscle</tissue>
    </source>
</reference>
<dbReference type="Pfam" id="PF00014">
    <property type="entry name" value="Kunitz_BPTI"/>
    <property type="match status" value="1"/>
</dbReference>
<accession>A0A556TJT9</accession>
<feature type="domain" description="BPTI/Kunitz inhibitor" evidence="13">
    <location>
        <begin position="2504"/>
        <end position="2554"/>
    </location>
</feature>
<comment type="subcellular location">
    <subcellularLocation>
        <location evidence="1">Secreted</location>
        <location evidence="1">Extracellular space</location>
        <location evidence="1">Extracellular matrix</location>
    </subcellularLocation>
</comment>
<feature type="chain" id="PRO_5022056936" evidence="11">
    <location>
        <begin position="23"/>
        <end position="2561"/>
    </location>
</feature>
<evidence type="ECO:0000256" key="4">
    <source>
        <dbReference type="ARBA" id="ARBA00022729"/>
    </source>
</evidence>
<evidence type="ECO:0000256" key="6">
    <source>
        <dbReference type="ARBA" id="ARBA00022889"/>
    </source>
</evidence>
<gene>
    <name evidence="14" type="ORF">Baya_0989</name>
</gene>
<dbReference type="CDD" id="cd22630">
    <property type="entry name" value="Kunitz_collagen_alpha6_VI"/>
    <property type="match status" value="1"/>
</dbReference>
<dbReference type="OrthoDB" id="6132182at2759"/>
<dbReference type="PRINTS" id="PR00453">
    <property type="entry name" value="VWFADOMAIN"/>
</dbReference>
<evidence type="ECO:0000256" key="5">
    <source>
        <dbReference type="ARBA" id="ARBA00022737"/>
    </source>
</evidence>
<dbReference type="InterPro" id="IPR050525">
    <property type="entry name" value="ECM_Assembly_Org"/>
</dbReference>
<dbReference type="PROSITE" id="PS00280">
    <property type="entry name" value="BPTI_KUNITZ_1"/>
    <property type="match status" value="1"/>
</dbReference>
<dbReference type="FunFam" id="3.40.50.410:FF:000021">
    <property type="entry name" value="Collagen, type VI, alpha 3"/>
    <property type="match status" value="1"/>
</dbReference>
<feature type="domain" description="VWFA" evidence="12">
    <location>
        <begin position="1404"/>
        <end position="1581"/>
    </location>
</feature>
<dbReference type="SUPFAM" id="SSF53300">
    <property type="entry name" value="vWA-like"/>
    <property type="match status" value="11"/>
</dbReference>
<sequence length="2561" mass="282661">MGTIKGVLHFFILASGFLVSTAQKTVCTQEALADIVFLVDGSWSIGTENFQKVREFLLTLVNSFDVSPDKVQIGLVQYSFSPHTEFLLNSFENKQNILDYITTLPYRGGGTKTGLGLNFLLKQHFVKEAGSRAKDGVPQIAVVITDGESQDNVEPYAQALKRQGIILYAIGIKDANMEQLKEIATKPHVQHIYSVSDFTALQGISQSFIQVLCTTVEEATRQMSHVSLGCGANLADIVFLVDSSDKIGDADFQRLKKFLQTFIVDLDVNPNKIKVGLAQFSNEPHREFLLGEYADKKDLLEKVDKLTYLKGHSETGKALRFVSDKYFTKASARRLNQNVPQIVVVITDGDSTDEMKIPAMDLRKKGVLIFTIGVGKVNVSGLNSIANKPNQRFVLSFTDYEELLTAAPSTINKVCNSVEAQRQALAPKYSDVFVLVDSSVDQTQKVIQLLNRLATTLNVGDTSNQMALAQFGEDVLLEFQFDAYKTKNEALALIRKFRLRGTGQRKLGKAMDYVRTHLLSSEAGSRIAEGNKQFLLVISKEDPDDNALRAVRALKDDDVTIVNVDFSKEETLNFSIAGPRTQRPKGLPGAQGVSSVLSARYKNTTELTQNVKAILETKESYTVTGDCKAAPLADIVFIVDVSDKITNLNFRLVRNFLHRMIEGLQIGSDSVQVGMVLYSDTPTAEFYLNTFGDKDEILQYIKLLPFRGGESNTSKALKFAREKLFTKDTGSRRILGVQQIAVVITDGDLLDNVTFPAAEFRRSGVQVYALGVTKDKVEQLKEVASYPFKRFVFSVESFAKLNTVETIMRKTLCNNVVRSAADKSVRFTIKQGCIQTEEADIYFLIDHSGSIHPSDFQDMKKFILEFLLLFTIGPKQVRVGVVKFASTTTLEFKLNTYNDRTSLERAVDSIVQIGGGTQTGQALSFMSPLFKEAEKTRGNKVQEILIVITDGKSQDVVKEPAAQLRAQGVTIYSIGVKEANEQELLEMAADPKRVYFVTNFDALKPLKNEIVTDICSDDACKNMLADIIFLVDGSASIEPEDFSKMKKFMNNIISKSVIGRDSVQVGVVQFSSKSNAEFTLKDFHDKLEMQQAINEMQQLSAGTMTGDALKFVANYFSPSEGGRLNTPQILIVITDGESQDVVAKPAQALRNKGITIYSIGVVNANSTQLREISGTQDNVYLERDFDALDLLDKDLLLKICTSADDCQKSQVADVVFLVDDSTSISNDSFKSMKSFMNSVVNSTPVGKDRVRFCTILYSDEAKVKFSLNQYDSKREVRDAINNLVHHSGNTYTAKALHYSLDYFSKANGGRGEEGVPQMLFVITDGEATDTNDLPKAAEVLHKYGVSVYGIGVAEAKTNELEIITKDTKKIFMVDDFEALKTLQLNISKVICNNTKPECQKVAADLVILIDGSESIKDVPWKTMIHFMSSLIDNLRIKKDLFRVGVAQFSSKYRKEFYLNEYYNEVDLKKAIQSIKQMKEGTFIGSALNQVQEFFHTSKGSRIQERISQNLLLITDGESNDAVNDAADKLRARGIEMFVIGIDNISVQQLNYIAGSLQKVFIMDSFDHLKLNKTTQQVIDSICTLPPDIQKACTVDIGVGFDISHRRSQSIFSSQYKLQIYLPEIIKYISTVKDLCCLPGVNSFSTNIGFRLVASDGSILYDPNFELYNEDTVKKVMRHNTTLNLAFNGQLLRSFQNKFAASKAGVKVMIIFSDGLDASVNDLMVASENLRKSGVHALMIVALEGVQSITELQKLEYGRGFSYNEPLIIGRQNVATALEKQINNVASRECCNVTCKCTGHEGMRGPPGLPGTKGERGPPGLEGIQGNRGCQGKRGPKGEDGEIGLDGVDGEHGVPGSAGHPGEPGDPGSPGESGIDNNVRGPKGEIGYQGLPGEPGPDGEPGSPGDNGTPGLIGTGGGKGSNGASGLSGPQGQIGPSGAPGQKGISGFPGTQGQPGDSGNKGEPGPAGSRGSPGENGESGHNGDNGPKGQRGRGTCQLISYIRDNCDKASCPAYPTELVIGLDMSSGINSALFERMRSTVLSLLDSINITESNCPTGTRVAVVSYSSNTNYLIRFSDHRHKKDLVKAVNNISLKHTSSKRNIGAAMRFVGRNVFKRIRQGVLIRKVAIFLSGGESEDLTSITTAVLEYKALDINLGVIGFNNTPKVQRAFKVDETGGFINVLESQITELEKIKRCVVCFDPCNPAIDCPKINEVTTQEQVDMDLALLVDGSRSMQADQYDRVKQVLGTVLDQVVVSSQPSKVDKQTRVALYQQSSSYTEAQAPVKQIFNFQQFNDRNMMKQSILENLQQTGGYSRLGHAMEYVMQGLLTVSRPRKNKMLLLIVGDETEHSDRTKLYFISRMAKCQGVVLFTLTVGDHFNSTQVQEHASIPTEQHIVHLGHVKHGEQEYSRRFIRTFLHSLRLGINTYPAPLLRQQCKALQQQQDQGQGEVNVFEAAKRPPIQRFPLEREEVIIYNETRGPQYEYEIEHELEDLLTLEPEILNDMCLLEKDTGTCRNYALKWFYDQEQNQCLRFWYGGCEGNLNRFDSQEDCENHCVSIHSVQ</sequence>
<keyword evidence="8" id="KW-1015">Disulfide bond</keyword>
<dbReference type="InterPro" id="IPR020901">
    <property type="entry name" value="Prtase_inh_Kunz-CS"/>
</dbReference>
<organism evidence="14 15">
    <name type="scientific">Bagarius yarrelli</name>
    <name type="common">Goonch</name>
    <name type="synonym">Bagrus yarrelli</name>
    <dbReference type="NCBI Taxonomy" id="175774"/>
    <lineage>
        <taxon>Eukaryota</taxon>
        <taxon>Metazoa</taxon>
        <taxon>Chordata</taxon>
        <taxon>Craniata</taxon>
        <taxon>Vertebrata</taxon>
        <taxon>Euteleostomi</taxon>
        <taxon>Actinopterygii</taxon>
        <taxon>Neopterygii</taxon>
        <taxon>Teleostei</taxon>
        <taxon>Ostariophysi</taxon>
        <taxon>Siluriformes</taxon>
        <taxon>Sisoridae</taxon>
        <taxon>Sisorinae</taxon>
        <taxon>Bagarius</taxon>
    </lineage>
</organism>
<dbReference type="SMART" id="SM00327">
    <property type="entry name" value="VWA"/>
    <property type="match status" value="11"/>
</dbReference>
<comment type="caution">
    <text evidence="14">The sequence shown here is derived from an EMBL/GenBank/DDBJ whole genome shotgun (WGS) entry which is preliminary data.</text>
</comment>
<dbReference type="SUPFAM" id="SSF57362">
    <property type="entry name" value="BPTI-like"/>
    <property type="match status" value="1"/>
</dbReference>
<evidence type="ECO:0000256" key="3">
    <source>
        <dbReference type="ARBA" id="ARBA00022530"/>
    </source>
</evidence>
<evidence type="ECO:0000256" key="2">
    <source>
        <dbReference type="ARBA" id="ARBA00022525"/>
    </source>
</evidence>
<dbReference type="Gene3D" id="4.10.410.10">
    <property type="entry name" value="Pancreatic trypsin inhibitor Kunitz domain"/>
    <property type="match status" value="1"/>
</dbReference>
<dbReference type="GO" id="GO:0004867">
    <property type="term" value="F:serine-type endopeptidase inhibitor activity"/>
    <property type="evidence" value="ECO:0007669"/>
    <property type="project" value="InterPro"/>
</dbReference>
<evidence type="ECO:0000256" key="10">
    <source>
        <dbReference type="SAM" id="MobiDB-lite"/>
    </source>
</evidence>
<keyword evidence="9" id="KW-0325">Glycoprotein</keyword>
<feature type="signal peptide" evidence="11">
    <location>
        <begin position="1"/>
        <end position="22"/>
    </location>
</feature>
<feature type="domain" description="VWFA" evidence="12">
    <location>
        <begin position="2016"/>
        <end position="2161"/>
    </location>
</feature>
<feature type="compositionally biased region" description="Gly residues" evidence="10">
    <location>
        <begin position="1910"/>
        <end position="1922"/>
    </location>
</feature>
<dbReference type="GO" id="GO:0007155">
    <property type="term" value="P:cell adhesion"/>
    <property type="evidence" value="ECO:0007669"/>
    <property type="project" value="UniProtKB-KW"/>
</dbReference>
<evidence type="ECO:0000259" key="13">
    <source>
        <dbReference type="PROSITE" id="PS50279"/>
    </source>
</evidence>
<feature type="domain" description="VWFA" evidence="12">
    <location>
        <begin position="634"/>
        <end position="812"/>
    </location>
</feature>
<keyword evidence="5" id="KW-0677">Repeat</keyword>
<feature type="domain" description="VWFA" evidence="12">
    <location>
        <begin position="1213"/>
        <end position="1386"/>
    </location>
</feature>
<dbReference type="PRINTS" id="PR00759">
    <property type="entry name" value="BASICPTASE"/>
</dbReference>
<keyword evidence="15" id="KW-1185">Reference proteome</keyword>
<dbReference type="SMART" id="SM00131">
    <property type="entry name" value="KU"/>
    <property type="match status" value="1"/>
</dbReference>
<dbReference type="GO" id="GO:0005581">
    <property type="term" value="C:collagen trimer"/>
    <property type="evidence" value="ECO:0007669"/>
    <property type="project" value="UniProtKB-KW"/>
</dbReference>
<feature type="domain" description="VWFA" evidence="12">
    <location>
        <begin position="431"/>
        <end position="614"/>
    </location>
</feature>
<dbReference type="PROSITE" id="PS50234">
    <property type="entry name" value="VWFA"/>
    <property type="match status" value="10"/>
</dbReference>
<dbReference type="Gene3D" id="3.40.50.410">
    <property type="entry name" value="von Willebrand factor, type A domain"/>
    <property type="match status" value="10"/>
</dbReference>
<feature type="domain" description="VWFA" evidence="12">
    <location>
        <begin position="2222"/>
        <end position="2419"/>
    </location>
</feature>
<dbReference type="FunFam" id="3.40.50.410:FF:000004">
    <property type="entry name" value="collagen alpha-6(VI) chain"/>
    <property type="match status" value="6"/>
</dbReference>
<dbReference type="FunFam" id="4.10.410.10:FF:000020">
    <property type="entry name" value="Collagen, type VI, alpha 3"/>
    <property type="match status" value="1"/>
</dbReference>
<dbReference type="InterPro" id="IPR002223">
    <property type="entry name" value="Kunitz_BPTI"/>
</dbReference>
<dbReference type="CDD" id="cd01450">
    <property type="entry name" value="vWFA_subfamily_ECM"/>
    <property type="match status" value="3"/>
</dbReference>
<dbReference type="EMBL" id="VCAZ01000003">
    <property type="protein sequence ID" value="TSK16118.1"/>
    <property type="molecule type" value="Genomic_DNA"/>
</dbReference>
<dbReference type="Proteomes" id="UP000319801">
    <property type="component" value="Unassembled WGS sequence"/>
</dbReference>
<proteinExistence type="predicted"/>
<dbReference type="InterPro" id="IPR008160">
    <property type="entry name" value="Collagen"/>
</dbReference>
<evidence type="ECO:0000313" key="15">
    <source>
        <dbReference type="Proteomes" id="UP000319801"/>
    </source>
</evidence>
<dbReference type="InterPro" id="IPR036465">
    <property type="entry name" value="vWFA_dom_sf"/>
</dbReference>
<keyword evidence="4 11" id="KW-0732">Signal</keyword>
<dbReference type="Pfam" id="PF01391">
    <property type="entry name" value="Collagen"/>
    <property type="match status" value="2"/>
</dbReference>
<evidence type="ECO:0000256" key="7">
    <source>
        <dbReference type="ARBA" id="ARBA00023119"/>
    </source>
</evidence>
<name>A0A556TJT9_BAGYA</name>
<dbReference type="PANTHER" id="PTHR24020:SF86">
    <property type="entry name" value="COLLAGEN, TYPE VI, ALPHA 4"/>
    <property type="match status" value="1"/>
</dbReference>
<feature type="domain" description="VWFA" evidence="12">
    <location>
        <begin position="840"/>
        <end position="1010"/>
    </location>
</feature>
<keyword evidence="2" id="KW-0964">Secreted</keyword>
<feature type="region of interest" description="Disordered" evidence="10">
    <location>
        <begin position="1800"/>
        <end position="1991"/>
    </location>
</feature>
<feature type="domain" description="VWFA" evidence="12">
    <location>
        <begin position="236"/>
        <end position="414"/>
    </location>
</feature>
<feature type="compositionally biased region" description="Low complexity" evidence="10">
    <location>
        <begin position="1899"/>
        <end position="1909"/>
    </location>
</feature>
<evidence type="ECO:0000259" key="12">
    <source>
        <dbReference type="PROSITE" id="PS50234"/>
    </source>
</evidence>
<keyword evidence="7 14" id="KW-0176">Collagen</keyword>
<feature type="domain" description="VWFA" evidence="12">
    <location>
        <begin position="34"/>
        <end position="212"/>
    </location>
</feature>
<keyword evidence="6" id="KW-0130">Cell adhesion</keyword>
<dbReference type="PROSITE" id="PS50279">
    <property type="entry name" value="BPTI_KUNITZ_2"/>
    <property type="match status" value="1"/>
</dbReference>
<keyword evidence="3" id="KW-0272">Extracellular matrix</keyword>
<evidence type="ECO:0000256" key="1">
    <source>
        <dbReference type="ARBA" id="ARBA00004498"/>
    </source>
</evidence>
<dbReference type="InterPro" id="IPR002035">
    <property type="entry name" value="VWF_A"/>
</dbReference>
<dbReference type="InterPro" id="IPR036880">
    <property type="entry name" value="Kunitz_BPTI_sf"/>
</dbReference>
<dbReference type="Pfam" id="PF00092">
    <property type="entry name" value="VWA"/>
    <property type="match status" value="10"/>
</dbReference>